<evidence type="ECO:0000313" key="2">
    <source>
        <dbReference type="Proteomes" id="UP000797356"/>
    </source>
</evidence>
<comment type="caution">
    <text evidence="1">The sequence shown here is derived from an EMBL/GenBank/DDBJ whole genome shotgun (WGS) entry which is preliminary data.</text>
</comment>
<proteinExistence type="predicted"/>
<keyword evidence="2" id="KW-1185">Reference proteome</keyword>
<gene>
    <name evidence="1" type="ORF">COCNU_08G005910</name>
</gene>
<reference evidence="1" key="1">
    <citation type="journal article" date="2017" name="Gigascience">
        <title>The genome draft of coconut (Cocos nucifera).</title>
        <authorList>
            <person name="Xiao Y."/>
            <person name="Xu P."/>
            <person name="Fan H."/>
            <person name="Baudouin L."/>
            <person name="Xia W."/>
            <person name="Bocs S."/>
            <person name="Xu J."/>
            <person name="Li Q."/>
            <person name="Guo A."/>
            <person name="Zhou L."/>
            <person name="Li J."/>
            <person name="Wu Y."/>
            <person name="Ma Z."/>
            <person name="Armero A."/>
            <person name="Issali A.E."/>
            <person name="Liu N."/>
            <person name="Peng M."/>
            <person name="Yang Y."/>
        </authorList>
    </citation>
    <scope>NUCLEOTIDE SEQUENCE</scope>
    <source>
        <tissue evidence="1">Spear leaf of Hainan Tall coconut</tissue>
    </source>
</reference>
<name>A0A8K0N691_COCNU</name>
<evidence type="ECO:0000313" key="1">
    <source>
        <dbReference type="EMBL" id="KAG1359145.1"/>
    </source>
</evidence>
<protein>
    <submittedName>
        <fullName evidence="1">Uncharacterized protein</fullName>
    </submittedName>
</protein>
<sequence length="186" mass="22210">MRVVIPLGYIIPLKSHFRDSHVCEVGIIIRSYAFLTLFDWHRVMRPQQQVLLNHLQHDFDIQEIDTTRVRENILWYMESLLKGFGYELHSHWKEVFHVHGVVAAYEASHRSASYEKASQTDIVIRRTYGAARNEKLEEWRRAHPGERMRVVFPLGYVMLFEHHIKNPYVYKDEIIVRVYAFLKLFG</sequence>
<dbReference type="Proteomes" id="UP000797356">
    <property type="component" value="Chromosome 8"/>
</dbReference>
<dbReference type="EMBL" id="CM017879">
    <property type="protein sequence ID" value="KAG1359145.1"/>
    <property type="molecule type" value="Genomic_DNA"/>
</dbReference>
<dbReference type="AlphaFoldDB" id="A0A8K0N691"/>
<organism evidence="1 2">
    <name type="scientific">Cocos nucifera</name>
    <name type="common">Coconut palm</name>
    <dbReference type="NCBI Taxonomy" id="13894"/>
    <lineage>
        <taxon>Eukaryota</taxon>
        <taxon>Viridiplantae</taxon>
        <taxon>Streptophyta</taxon>
        <taxon>Embryophyta</taxon>
        <taxon>Tracheophyta</taxon>
        <taxon>Spermatophyta</taxon>
        <taxon>Magnoliopsida</taxon>
        <taxon>Liliopsida</taxon>
        <taxon>Arecaceae</taxon>
        <taxon>Arecoideae</taxon>
        <taxon>Cocoseae</taxon>
        <taxon>Attaleinae</taxon>
        <taxon>Cocos</taxon>
    </lineage>
</organism>
<accession>A0A8K0N691</accession>
<reference evidence="1" key="2">
    <citation type="submission" date="2019-07" db="EMBL/GenBank/DDBJ databases">
        <authorList>
            <person name="Yang Y."/>
            <person name="Bocs S."/>
            <person name="Baudouin L."/>
        </authorList>
    </citation>
    <scope>NUCLEOTIDE SEQUENCE</scope>
    <source>
        <tissue evidence="1">Spear leaf of Hainan Tall coconut</tissue>
    </source>
</reference>